<dbReference type="Proteomes" id="UP000054307">
    <property type="component" value="Unassembled WGS sequence"/>
</dbReference>
<proteinExistence type="predicted"/>
<dbReference type="InterPro" id="IPR011852">
    <property type="entry name" value="TRAP_TAXI"/>
</dbReference>
<dbReference type="EMBL" id="LGEQ01000051">
    <property type="protein sequence ID" value="KUJ92760.1"/>
    <property type="molecule type" value="Genomic_DNA"/>
</dbReference>
<reference evidence="3 4" key="2">
    <citation type="journal article" date="2015" name="MBio">
        <title>Genome-Resolved Metagenomic Analysis Reveals Roles for Candidate Phyla and Other Microbial Community Members in Biogeochemical Transformations in Oil Reservoirs.</title>
        <authorList>
            <person name="Hu P."/>
            <person name="Tom L."/>
            <person name="Singh A."/>
            <person name="Thomas B.C."/>
            <person name="Baker B.J."/>
            <person name="Piceno Y.M."/>
            <person name="Andersen G.L."/>
            <person name="Banfield J.F."/>
        </authorList>
    </citation>
    <scope>NUCLEOTIDE SEQUENCE [LARGE SCALE GENOMIC DNA]</scope>
</reference>
<dbReference type="PANTHER" id="PTHR42941">
    <property type="entry name" value="SLL1037 PROTEIN"/>
    <property type="match status" value="1"/>
</dbReference>
<dbReference type="Pfam" id="PF16868">
    <property type="entry name" value="NMT1_3"/>
    <property type="match status" value="1"/>
</dbReference>
<reference evidence="1" key="1">
    <citation type="journal article" date="2015" name="MBio">
        <title>Genome-resolved metagenomic analysis reveals roles for candidate phyla and other microbial community members in biogeochemical transformations in oil reservoirs.</title>
        <authorList>
            <person name="Hu P."/>
            <person name="Tom L."/>
            <person name="Singh A."/>
            <person name="Thomas B.C."/>
            <person name="Baker B.J."/>
            <person name="Piceno Y.M."/>
            <person name="Andersen G.L."/>
            <person name="Banfield J.F."/>
        </authorList>
    </citation>
    <scope>NUCLEOTIDE SEQUENCE [LARGE SCALE GENOMIC DNA]</scope>
    <source>
        <strain evidence="2">49_2300</strain>
        <strain evidence="1">49_95</strain>
    </source>
</reference>
<sequence>MKRLAVVLCLIVIGVFLAGCAAEEKPEGATTPKVEVKPWSWATCDPSCYAYRVVTGIFDAVKDDVPGYEFSVKPYSSTTAAIKGFCNGEAESAYIADLAAKNLYESTGSFEGFVCEQKPVQTFWAYTMETFLVTTKENAENIRSWSDLDGKSVYLTPAGYMNHLNLRRAFAVLGVEPQHTEVDSKFVCKALEEGTIVATGLYTTAGVSLPTWGQELTIACKDKLVVIKMSDEEKQKIMAKYGVKEIDVSKWGIEGTADAVPFYFGFHTSLNTPEDAVYNLLKALEKNSDKLAQVDPGLEPLAKNVAEFQVGGIKSADPSVMPIHPGLAKYLKEKGLWNSEWDQYIAK</sequence>
<evidence type="ECO:0000313" key="3">
    <source>
        <dbReference type="Proteomes" id="UP000054015"/>
    </source>
</evidence>
<protein>
    <submittedName>
        <fullName evidence="1">Immunogenic protein (Bcsp31-3)</fullName>
    </submittedName>
</protein>
<gene>
    <name evidence="1" type="ORF">XD40_2051</name>
    <name evidence="2" type="ORF">XD48_2230</name>
</gene>
<dbReference type="Proteomes" id="UP000054015">
    <property type="component" value="Unassembled WGS sequence"/>
</dbReference>
<dbReference type="SUPFAM" id="SSF53850">
    <property type="entry name" value="Periplasmic binding protein-like II"/>
    <property type="match status" value="1"/>
</dbReference>
<evidence type="ECO:0000313" key="2">
    <source>
        <dbReference type="EMBL" id="KUK05536.1"/>
    </source>
</evidence>
<comment type="caution">
    <text evidence="1">The sequence shown here is derived from an EMBL/GenBank/DDBJ whole genome shotgun (WGS) entry which is preliminary data.</text>
</comment>
<dbReference type="PANTHER" id="PTHR42941:SF1">
    <property type="entry name" value="SLL1037 PROTEIN"/>
    <property type="match status" value="1"/>
</dbReference>
<evidence type="ECO:0000313" key="4">
    <source>
        <dbReference type="Proteomes" id="UP000054307"/>
    </source>
</evidence>
<dbReference type="PATRIC" id="fig|2234.6.peg.762"/>
<accession>A0A117KLI5</accession>
<dbReference type="EMBL" id="LGEX01000106">
    <property type="protein sequence ID" value="KUK05536.1"/>
    <property type="molecule type" value="Genomic_DNA"/>
</dbReference>
<name>A0A117KLI5_ARCFL</name>
<dbReference type="AlphaFoldDB" id="A0A117KLI5"/>
<evidence type="ECO:0000313" key="1">
    <source>
        <dbReference type="EMBL" id="KUJ92760.1"/>
    </source>
</evidence>
<dbReference type="Gene3D" id="3.40.190.10">
    <property type="entry name" value="Periplasmic binding protein-like II"/>
    <property type="match status" value="2"/>
</dbReference>
<organism evidence="1 4">
    <name type="scientific">Archaeoglobus fulgidus</name>
    <dbReference type="NCBI Taxonomy" id="2234"/>
    <lineage>
        <taxon>Archaea</taxon>
        <taxon>Methanobacteriati</taxon>
        <taxon>Methanobacteriota</taxon>
        <taxon>Archaeoglobi</taxon>
        <taxon>Archaeoglobales</taxon>
        <taxon>Archaeoglobaceae</taxon>
        <taxon>Archaeoglobus</taxon>
    </lineage>
</organism>
<dbReference type="PROSITE" id="PS51257">
    <property type="entry name" value="PROKAR_LIPOPROTEIN"/>
    <property type="match status" value="1"/>
</dbReference>